<comment type="caution">
    <text evidence="2">The sequence shown here is derived from an EMBL/GenBank/DDBJ whole genome shotgun (WGS) entry which is preliminary data.</text>
</comment>
<accession>A0A5C7FQK6</accession>
<name>A0A5C7FQK6_9BURK</name>
<organism evidence="2 3">
    <name type="scientific">Massilia arenae</name>
    <dbReference type="NCBI Taxonomy" id="2603288"/>
    <lineage>
        <taxon>Bacteria</taxon>
        <taxon>Pseudomonadati</taxon>
        <taxon>Pseudomonadota</taxon>
        <taxon>Betaproteobacteria</taxon>
        <taxon>Burkholderiales</taxon>
        <taxon>Oxalobacteraceae</taxon>
        <taxon>Telluria group</taxon>
        <taxon>Massilia</taxon>
    </lineage>
</organism>
<dbReference type="EMBL" id="VPFD01000019">
    <property type="protein sequence ID" value="TXF98091.1"/>
    <property type="molecule type" value="Genomic_DNA"/>
</dbReference>
<feature type="region of interest" description="Disordered" evidence="1">
    <location>
        <begin position="58"/>
        <end position="98"/>
    </location>
</feature>
<evidence type="ECO:0000256" key="1">
    <source>
        <dbReference type="SAM" id="MobiDB-lite"/>
    </source>
</evidence>
<evidence type="ECO:0000313" key="3">
    <source>
        <dbReference type="Proteomes" id="UP000321413"/>
    </source>
</evidence>
<evidence type="ECO:0008006" key="4">
    <source>
        <dbReference type="Google" id="ProtNLM"/>
    </source>
</evidence>
<dbReference type="AlphaFoldDB" id="A0A5C7FQK6"/>
<dbReference type="Proteomes" id="UP000321413">
    <property type="component" value="Unassembled WGS sequence"/>
</dbReference>
<proteinExistence type="predicted"/>
<keyword evidence="3" id="KW-1185">Reference proteome</keyword>
<feature type="compositionally biased region" description="Pro residues" evidence="1">
    <location>
        <begin position="78"/>
        <end position="87"/>
    </location>
</feature>
<sequence>MISEFQDLSDKIDRLAQLTQSLRAENYLLRQANTLLSAENLAFKERLVEAQRRVEAVLDELPKPPGEPEPEGEGGQPEPGPDEPPPLHLAHAARQEQR</sequence>
<gene>
    <name evidence="2" type="ORF">FVD38_17435</name>
</gene>
<reference evidence="2 3" key="1">
    <citation type="submission" date="2019-08" db="EMBL/GenBank/DDBJ databases">
        <title>Massilia golmudensis sp. nov., isolated from sand in the Qinghai-Tibetan Plateau.</title>
        <authorList>
            <person name="Zhang B."/>
        </authorList>
    </citation>
    <scope>NUCLEOTIDE SEQUENCE [LARGE SCALE GENOMIC DNA]</scope>
    <source>
        <strain evidence="2 3">GEM5</strain>
    </source>
</reference>
<protein>
    <recommendedName>
        <fullName evidence="4">DUF904 domain-containing protein</fullName>
    </recommendedName>
</protein>
<dbReference type="RefSeq" id="WP_147935988.1">
    <property type="nucleotide sequence ID" value="NZ_VPFD01000019.1"/>
</dbReference>
<evidence type="ECO:0000313" key="2">
    <source>
        <dbReference type="EMBL" id="TXF98091.1"/>
    </source>
</evidence>